<evidence type="ECO:0000313" key="2">
    <source>
        <dbReference type="Proteomes" id="UP001060215"/>
    </source>
</evidence>
<organism evidence="1 2">
    <name type="scientific">Camellia lanceoleosa</name>
    <dbReference type="NCBI Taxonomy" id="1840588"/>
    <lineage>
        <taxon>Eukaryota</taxon>
        <taxon>Viridiplantae</taxon>
        <taxon>Streptophyta</taxon>
        <taxon>Embryophyta</taxon>
        <taxon>Tracheophyta</taxon>
        <taxon>Spermatophyta</taxon>
        <taxon>Magnoliopsida</taxon>
        <taxon>eudicotyledons</taxon>
        <taxon>Gunneridae</taxon>
        <taxon>Pentapetalae</taxon>
        <taxon>asterids</taxon>
        <taxon>Ericales</taxon>
        <taxon>Theaceae</taxon>
        <taxon>Camellia</taxon>
    </lineage>
</organism>
<dbReference type="EMBL" id="CM045766">
    <property type="protein sequence ID" value="KAI8003187.1"/>
    <property type="molecule type" value="Genomic_DNA"/>
</dbReference>
<gene>
    <name evidence="1" type="ORF">LOK49_LG08G03205</name>
</gene>
<proteinExistence type="predicted"/>
<accession>A0ACC0GRJ7</accession>
<sequence>MGHKACCEENTKGFRSQTLQEDYVTGLKYGLPIHSPVDDDGKFSGLDVLGGGNVAVIEYLDEHMSIIMNTSIHMTKKPTIFRATEQWFASVEGFREAAMDAISQVTFLSQVIDPLLPKILPLYVIMQNPSLTLFMLSISLVLYLLGMNI</sequence>
<comment type="caution">
    <text evidence="1">The sequence shown here is derived from an EMBL/GenBank/DDBJ whole genome shotgun (WGS) entry which is preliminary data.</text>
</comment>
<protein>
    <submittedName>
        <fullName evidence="1">Uncharacterized protein</fullName>
    </submittedName>
</protein>
<keyword evidence="2" id="KW-1185">Reference proteome</keyword>
<name>A0ACC0GRJ7_9ERIC</name>
<evidence type="ECO:0000313" key="1">
    <source>
        <dbReference type="EMBL" id="KAI8003187.1"/>
    </source>
</evidence>
<reference evidence="1 2" key="1">
    <citation type="journal article" date="2022" name="Plant J.">
        <title>Chromosome-level genome of Camellia lanceoleosa provides a valuable resource for understanding genome evolution and self-incompatibility.</title>
        <authorList>
            <person name="Gong W."/>
            <person name="Xiao S."/>
            <person name="Wang L."/>
            <person name="Liao Z."/>
            <person name="Chang Y."/>
            <person name="Mo W."/>
            <person name="Hu G."/>
            <person name="Li W."/>
            <person name="Zhao G."/>
            <person name="Zhu H."/>
            <person name="Hu X."/>
            <person name="Ji K."/>
            <person name="Xiang X."/>
            <person name="Song Q."/>
            <person name="Yuan D."/>
            <person name="Jin S."/>
            <person name="Zhang L."/>
        </authorList>
    </citation>
    <scope>NUCLEOTIDE SEQUENCE [LARGE SCALE GENOMIC DNA]</scope>
    <source>
        <strain evidence="1">SQ_2022a</strain>
    </source>
</reference>
<dbReference type="Proteomes" id="UP001060215">
    <property type="component" value="Chromosome 9"/>
</dbReference>